<evidence type="ECO:0000313" key="6">
    <source>
        <dbReference type="Proteomes" id="UP000002432"/>
    </source>
</evidence>
<keyword evidence="2" id="KW-0813">Transport</keyword>
<comment type="cofactor">
    <cofactor evidence="3">
        <name>FAD</name>
        <dbReference type="ChEBI" id="CHEBI:57692"/>
    </cofactor>
    <text evidence="3">Binds 1 FAD per dimer.</text>
</comment>
<feature type="binding site" evidence="3">
    <location>
        <begin position="247"/>
        <end position="251"/>
    </location>
    <ligand>
        <name>FAD</name>
        <dbReference type="ChEBI" id="CHEBI:57692"/>
    </ligand>
</feature>
<dbReference type="SUPFAM" id="SSF52402">
    <property type="entry name" value="Adenine nucleotide alpha hydrolases-like"/>
    <property type="match status" value="1"/>
</dbReference>
<gene>
    <name evidence="5" type="ordered locus">Acid345_0463</name>
</gene>
<evidence type="ECO:0000313" key="5">
    <source>
        <dbReference type="EMBL" id="ABF39468.1"/>
    </source>
</evidence>
<dbReference type="Proteomes" id="UP000002432">
    <property type="component" value="Chromosome"/>
</dbReference>
<dbReference type="InterPro" id="IPR014731">
    <property type="entry name" value="ETF_asu_C"/>
</dbReference>
<evidence type="ECO:0000256" key="2">
    <source>
        <dbReference type="ARBA" id="ARBA00022982"/>
    </source>
</evidence>
<keyword evidence="2" id="KW-0249">Electron transport</keyword>
<comment type="similarity">
    <text evidence="1">Belongs to the ETF alpha-subunit/FixB family.</text>
</comment>
<dbReference type="EnsemblBacteria" id="ABF39468">
    <property type="protein sequence ID" value="ABF39468"/>
    <property type="gene ID" value="Acid345_0463"/>
</dbReference>
<dbReference type="PANTHER" id="PTHR43153">
    <property type="entry name" value="ELECTRON TRANSFER FLAVOPROTEIN ALPHA"/>
    <property type="match status" value="1"/>
</dbReference>
<dbReference type="HOGENOM" id="CLU_034178_0_1_0"/>
<dbReference type="STRING" id="204669.Acid345_0463"/>
<dbReference type="InterPro" id="IPR014730">
    <property type="entry name" value="ETF_a/b_N"/>
</dbReference>
<feature type="binding site" evidence="3">
    <location>
        <position position="285"/>
    </location>
    <ligand>
        <name>FAD</name>
        <dbReference type="ChEBI" id="CHEBI:57692"/>
    </ligand>
</feature>
<reference evidence="5 6" key="1">
    <citation type="journal article" date="2009" name="Appl. Environ. Microbiol.">
        <title>Three genomes from the phylum Acidobacteria provide insight into the lifestyles of these microorganisms in soils.</title>
        <authorList>
            <person name="Ward N.L."/>
            <person name="Challacombe J.F."/>
            <person name="Janssen P.H."/>
            <person name="Henrissat B."/>
            <person name="Coutinho P.M."/>
            <person name="Wu M."/>
            <person name="Xie G."/>
            <person name="Haft D.H."/>
            <person name="Sait M."/>
            <person name="Badger J."/>
            <person name="Barabote R.D."/>
            <person name="Bradley B."/>
            <person name="Brettin T.S."/>
            <person name="Brinkac L.M."/>
            <person name="Bruce D."/>
            <person name="Creasy T."/>
            <person name="Daugherty S.C."/>
            <person name="Davidsen T.M."/>
            <person name="DeBoy R.T."/>
            <person name="Detter J.C."/>
            <person name="Dodson R.J."/>
            <person name="Durkin A.S."/>
            <person name="Ganapathy A."/>
            <person name="Gwinn-Giglio M."/>
            <person name="Han C.S."/>
            <person name="Khouri H."/>
            <person name="Kiss H."/>
            <person name="Kothari S.P."/>
            <person name="Madupu R."/>
            <person name="Nelson K.E."/>
            <person name="Nelson W.C."/>
            <person name="Paulsen I."/>
            <person name="Penn K."/>
            <person name="Ren Q."/>
            <person name="Rosovitz M.J."/>
            <person name="Selengut J.D."/>
            <person name="Shrivastava S."/>
            <person name="Sullivan S.A."/>
            <person name="Tapia R."/>
            <person name="Thompson L.S."/>
            <person name="Watkins K.L."/>
            <person name="Yang Q."/>
            <person name="Yu C."/>
            <person name="Zafar N."/>
            <person name="Zhou L."/>
            <person name="Kuske C.R."/>
        </authorList>
    </citation>
    <scope>NUCLEOTIDE SEQUENCE [LARGE SCALE GENOMIC DNA]</scope>
    <source>
        <strain evidence="5 6">Ellin345</strain>
    </source>
</reference>
<feature type="binding site" evidence="3">
    <location>
        <position position="208"/>
    </location>
    <ligand>
        <name>FAD</name>
        <dbReference type="ChEBI" id="CHEBI:57692"/>
    </ligand>
</feature>
<dbReference type="Pfam" id="PF00766">
    <property type="entry name" value="ETF_alpha"/>
    <property type="match status" value="1"/>
</dbReference>
<evidence type="ECO:0000256" key="1">
    <source>
        <dbReference type="ARBA" id="ARBA00005817"/>
    </source>
</evidence>
<dbReference type="Gene3D" id="3.40.50.1220">
    <property type="entry name" value="TPP-binding domain"/>
    <property type="match status" value="1"/>
</dbReference>
<keyword evidence="3" id="KW-0285">Flavoprotein</keyword>
<evidence type="ECO:0000256" key="3">
    <source>
        <dbReference type="PIRSR" id="PIRSR000089-1"/>
    </source>
</evidence>
<proteinExistence type="inferred from homology"/>
<organism evidence="5 6">
    <name type="scientific">Koribacter versatilis (strain Ellin345)</name>
    <dbReference type="NCBI Taxonomy" id="204669"/>
    <lineage>
        <taxon>Bacteria</taxon>
        <taxon>Pseudomonadati</taxon>
        <taxon>Acidobacteriota</taxon>
        <taxon>Terriglobia</taxon>
        <taxon>Terriglobales</taxon>
        <taxon>Candidatus Korobacteraceae</taxon>
        <taxon>Candidatus Korobacter</taxon>
    </lineage>
</organism>
<dbReference type="GO" id="GO:0033539">
    <property type="term" value="P:fatty acid beta-oxidation using acyl-CoA dehydrogenase"/>
    <property type="evidence" value="ECO:0007669"/>
    <property type="project" value="TreeGrafter"/>
</dbReference>
<dbReference type="Gene3D" id="3.40.50.620">
    <property type="entry name" value="HUPs"/>
    <property type="match status" value="1"/>
</dbReference>
<dbReference type="GO" id="GO:0009055">
    <property type="term" value="F:electron transfer activity"/>
    <property type="evidence" value="ECO:0007669"/>
    <property type="project" value="InterPro"/>
</dbReference>
<dbReference type="InterPro" id="IPR001308">
    <property type="entry name" value="ETF_a/FixB"/>
</dbReference>
<feature type="domain" description="Electron transfer flavoprotein alpha/beta-subunit N-terminal" evidence="4">
    <location>
        <begin position="4"/>
        <end position="182"/>
    </location>
</feature>
<accession>Q1IUI2</accession>
<dbReference type="GO" id="GO:0050660">
    <property type="term" value="F:flavin adenine dinucleotide binding"/>
    <property type="evidence" value="ECO:0007669"/>
    <property type="project" value="InterPro"/>
</dbReference>
<sequence length="332" mass="35090">MNPIFLIALQRNGALDDTVAELIATAKTLDPTVQATAIACGYGPELDAVCAALTKSVPTTWKISHEQFATFNAEAIREGLVRILPKGAIVLVAHDHFGMDLAPGLSVKLGAAYVPDVLVVEAGQRLVRQEFAGQFNARMECDFSGGAVITVRPGVFKPGSQVEVNGVVVDKSSEVSAISVRRRYVTTIPAQVGDVDITKQTVLVSVGRGIQEAENIELAQELADALGGAVSCSRPVVDAKWLDKSRQVGSSGATVSPKVYLACGISGSFQHMAGIKGSPFLVAINKNPAAPIFQFADVGIVDDLLEFLPALTERVRELTERQGTKQTASAAH</sequence>
<dbReference type="InterPro" id="IPR014729">
    <property type="entry name" value="Rossmann-like_a/b/a_fold"/>
</dbReference>
<dbReference type="RefSeq" id="WP_011521270.1">
    <property type="nucleotide sequence ID" value="NC_008009.1"/>
</dbReference>
<protein>
    <submittedName>
        <fullName evidence="5">Electron transfer flavoprotein, alpha subunit</fullName>
    </submittedName>
</protein>
<dbReference type="Pfam" id="PF01012">
    <property type="entry name" value="ETF"/>
    <property type="match status" value="1"/>
</dbReference>
<dbReference type="EMBL" id="CP000360">
    <property type="protein sequence ID" value="ABF39468.1"/>
    <property type="molecule type" value="Genomic_DNA"/>
</dbReference>
<dbReference type="SMART" id="SM00893">
    <property type="entry name" value="ETF"/>
    <property type="match status" value="1"/>
</dbReference>
<keyword evidence="3" id="KW-0274">FAD</keyword>
<keyword evidence="6" id="KW-1185">Reference proteome</keyword>
<name>Q1IUI2_KORVE</name>
<evidence type="ECO:0000259" key="4">
    <source>
        <dbReference type="SMART" id="SM00893"/>
    </source>
</evidence>
<dbReference type="eggNOG" id="COG2025">
    <property type="taxonomic scope" value="Bacteria"/>
</dbReference>
<dbReference type="InterPro" id="IPR029035">
    <property type="entry name" value="DHS-like_NAD/FAD-binding_dom"/>
</dbReference>
<dbReference type="AlphaFoldDB" id="Q1IUI2"/>
<feature type="binding site" evidence="3">
    <location>
        <begin position="233"/>
        <end position="234"/>
    </location>
    <ligand>
        <name>FAD</name>
        <dbReference type="ChEBI" id="CHEBI:57692"/>
    </ligand>
</feature>
<dbReference type="PANTHER" id="PTHR43153:SF1">
    <property type="entry name" value="ELECTRON TRANSFER FLAVOPROTEIN SUBUNIT ALPHA, MITOCHONDRIAL"/>
    <property type="match status" value="1"/>
</dbReference>
<dbReference type="KEGG" id="aba:Acid345_0463"/>
<dbReference type="PIRSF" id="PIRSF000089">
    <property type="entry name" value="Electra_flavoP_a"/>
    <property type="match status" value="1"/>
</dbReference>
<feature type="binding site" evidence="3">
    <location>
        <begin position="264"/>
        <end position="271"/>
    </location>
    <ligand>
        <name>FAD</name>
        <dbReference type="ChEBI" id="CHEBI:57692"/>
    </ligand>
</feature>
<dbReference type="SUPFAM" id="SSF52467">
    <property type="entry name" value="DHS-like NAD/FAD-binding domain"/>
    <property type="match status" value="1"/>
</dbReference>
<dbReference type="OrthoDB" id="9770286at2"/>